<sequence length="92" mass="10711">MNVNKLSEKEKLEVSQYPNCCPKCFRTNVTPTFDYEHDVINFHCEECGNDYKSDEFVECGYCHEKIHSSLSVYSDDTNKDYCSMDCLIADNE</sequence>
<reference evidence="1" key="1">
    <citation type="submission" date="2020-10" db="EMBL/GenBank/DDBJ databases">
        <authorList>
            <person name="Gilroy R."/>
        </authorList>
    </citation>
    <scope>NUCLEOTIDE SEQUENCE</scope>
    <source>
        <strain evidence="1">11159</strain>
    </source>
</reference>
<accession>A0A9D9GWW5</accession>
<dbReference type="EMBL" id="JADIMY010000002">
    <property type="protein sequence ID" value="MBO8426968.1"/>
    <property type="molecule type" value="Genomic_DNA"/>
</dbReference>
<name>A0A9D9GWW5_9BACL</name>
<comment type="caution">
    <text evidence="1">The sequence shown here is derived from an EMBL/GenBank/DDBJ whole genome shotgun (WGS) entry which is preliminary data.</text>
</comment>
<gene>
    <name evidence="1" type="ORF">IAC58_00150</name>
</gene>
<dbReference type="Proteomes" id="UP000823613">
    <property type="component" value="Unassembled WGS sequence"/>
</dbReference>
<dbReference type="AlphaFoldDB" id="A0A9D9GWW5"/>
<organism evidence="1 2">
    <name type="scientific">Candidatus Onthovivens merdipullorum</name>
    <dbReference type="NCBI Taxonomy" id="2840889"/>
    <lineage>
        <taxon>Bacteria</taxon>
        <taxon>Bacillati</taxon>
        <taxon>Bacillota</taxon>
        <taxon>Bacilli</taxon>
        <taxon>Bacillales</taxon>
        <taxon>Candidatus Onthovivens</taxon>
    </lineage>
</organism>
<reference evidence="1" key="2">
    <citation type="journal article" date="2021" name="PeerJ">
        <title>Extensive microbial diversity within the chicken gut microbiome revealed by metagenomics and culture.</title>
        <authorList>
            <person name="Gilroy R."/>
            <person name="Ravi A."/>
            <person name="Getino M."/>
            <person name="Pursley I."/>
            <person name="Horton D.L."/>
            <person name="Alikhan N.F."/>
            <person name="Baker D."/>
            <person name="Gharbi K."/>
            <person name="Hall N."/>
            <person name="Watson M."/>
            <person name="Adriaenssens E.M."/>
            <person name="Foster-Nyarko E."/>
            <person name="Jarju S."/>
            <person name="Secka A."/>
            <person name="Antonio M."/>
            <person name="Oren A."/>
            <person name="Chaudhuri R.R."/>
            <person name="La Ragione R."/>
            <person name="Hildebrand F."/>
            <person name="Pallen M.J."/>
        </authorList>
    </citation>
    <scope>NUCLEOTIDE SEQUENCE</scope>
    <source>
        <strain evidence="1">11159</strain>
    </source>
</reference>
<proteinExistence type="predicted"/>
<evidence type="ECO:0000313" key="1">
    <source>
        <dbReference type="EMBL" id="MBO8426968.1"/>
    </source>
</evidence>
<evidence type="ECO:0000313" key="2">
    <source>
        <dbReference type="Proteomes" id="UP000823613"/>
    </source>
</evidence>
<protein>
    <submittedName>
        <fullName evidence="1">Uncharacterized protein</fullName>
    </submittedName>
</protein>